<dbReference type="SUPFAM" id="SSF46689">
    <property type="entry name" value="Homeodomain-like"/>
    <property type="match status" value="1"/>
</dbReference>
<dbReference type="PRINTS" id="PR00455">
    <property type="entry name" value="HTHTETR"/>
</dbReference>
<dbReference type="InterPro" id="IPR054156">
    <property type="entry name" value="YxaF_TetR_C"/>
</dbReference>
<dbReference type="AlphaFoldDB" id="E6TVV6"/>
<gene>
    <name evidence="6" type="ordered locus">Bcell_0382</name>
</gene>
<protein>
    <submittedName>
        <fullName evidence="6">Transcriptional regulator, TetR family</fullName>
    </submittedName>
</protein>
<dbReference type="eggNOG" id="COG1309">
    <property type="taxonomic scope" value="Bacteria"/>
</dbReference>
<dbReference type="Pfam" id="PF00440">
    <property type="entry name" value="TetR_N"/>
    <property type="match status" value="1"/>
</dbReference>
<dbReference type="EMBL" id="CP002394">
    <property type="protein sequence ID" value="ADU28665.1"/>
    <property type="molecule type" value="Genomic_DNA"/>
</dbReference>
<dbReference type="InterPro" id="IPR001647">
    <property type="entry name" value="HTH_TetR"/>
</dbReference>
<reference evidence="6" key="1">
    <citation type="submission" date="2010-12" db="EMBL/GenBank/DDBJ databases">
        <title>Complete sequence of Bacillus cellulosilyticus DSM 2522.</title>
        <authorList>
            <consortium name="US DOE Joint Genome Institute"/>
            <person name="Lucas S."/>
            <person name="Copeland A."/>
            <person name="Lapidus A."/>
            <person name="Cheng J.-F."/>
            <person name="Bruce D."/>
            <person name="Goodwin L."/>
            <person name="Pitluck S."/>
            <person name="Chertkov O."/>
            <person name="Detter J.C."/>
            <person name="Han C."/>
            <person name="Tapia R."/>
            <person name="Land M."/>
            <person name="Hauser L."/>
            <person name="Jeffries C."/>
            <person name="Kyrpides N."/>
            <person name="Ivanova N."/>
            <person name="Mikhailova N."/>
            <person name="Brumm P."/>
            <person name="Mead D."/>
            <person name="Woyke T."/>
        </authorList>
    </citation>
    <scope>NUCLEOTIDE SEQUENCE [LARGE SCALE GENOMIC DNA]</scope>
    <source>
        <strain evidence="6">DSM 2522</strain>
    </source>
</reference>
<dbReference type="Pfam" id="PF21993">
    <property type="entry name" value="TetR_C_13_2"/>
    <property type="match status" value="1"/>
</dbReference>
<keyword evidence="7" id="KW-1185">Reference proteome</keyword>
<dbReference type="InterPro" id="IPR009057">
    <property type="entry name" value="Homeodomain-like_sf"/>
</dbReference>
<keyword evidence="3" id="KW-0804">Transcription</keyword>
<organism evidence="6 7">
    <name type="scientific">Evansella cellulosilytica (strain ATCC 21833 / DSM 2522 / FERM P-1141 / JCM 9156 / N-4)</name>
    <name type="common">Bacillus cellulosilyticus</name>
    <dbReference type="NCBI Taxonomy" id="649639"/>
    <lineage>
        <taxon>Bacteria</taxon>
        <taxon>Bacillati</taxon>
        <taxon>Bacillota</taxon>
        <taxon>Bacilli</taxon>
        <taxon>Bacillales</taxon>
        <taxon>Bacillaceae</taxon>
        <taxon>Evansella</taxon>
    </lineage>
</organism>
<proteinExistence type="predicted"/>
<evidence type="ECO:0000313" key="6">
    <source>
        <dbReference type="EMBL" id="ADU28665.1"/>
    </source>
</evidence>
<dbReference type="GO" id="GO:0003677">
    <property type="term" value="F:DNA binding"/>
    <property type="evidence" value="ECO:0007669"/>
    <property type="project" value="UniProtKB-UniRule"/>
</dbReference>
<dbReference type="SUPFAM" id="SSF48498">
    <property type="entry name" value="Tetracyclin repressor-like, C-terminal domain"/>
    <property type="match status" value="1"/>
</dbReference>
<feature type="domain" description="HTH tetR-type" evidence="5">
    <location>
        <begin position="5"/>
        <end position="65"/>
    </location>
</feature>
<dbReference type="InterPro" id="IPR036271">
    <property type="entry name" value="Tet_transcr_reg_TetR-rel_C_sf"/>
</dbReference>
<dbReference type="PROSITE" id="PS50977">
    <property type="entry name" value="HTH_TETR_2"/>
    <property type="match status" value="1"/>
</dbReference>
<keyword evidence="1" id="KW-0805">Transcription regulation</keyword>
<evidence type="ECO:0000256" key="1">
    <source>
        <dbReference type="ARBA" id="ARBA00023015"/>
    </source>
</evidence>
<feature type="DNA-binding region" description="H-T-H motif" evidence="4">
    <location>
        <begin position="28"/>
        <end position="47"/>
    </location>
</feature>
<evidence type="ECO:0000256" key="2">
    <source>
        <dbReference type="ARBA" id="ARBA00023125"/>
    </source>
</evidence>
<dbReference type="PANTHER" id="PTHR47506:SF3">
    <property type="entry name" value="HTH-TYPE TRANSCRIPTIONAL REGULATOR LMRA"/>
    <property type="match status" value="1"/>
</dbReference>
<dbReference type="KEGG" id="bco:Bcell_0382"/>
<evidence type="ECO:0000259" key="5">
    <source>
        <dbReference type="PROSITE" id="PS50977"/>
    </source>
</evidence>
<accession>E6TVV6</accession>
<dbReference type="Proteomes" id="UP000001401">
    <property type="component" value="Chromosome"/>
</dbReference>
<dbReference type="Gene3D" id="1.10.357.10">
    <property type="entry name" value="Tetracycline Repressor, domain 2"/>
    <property type="match status" value="1"/>
</dbReference>
<keyword evidence="2 4" id="KW-0238">DNA-binding</keyword>
<dbReference type="RefSeq" id="WP_013487006.1">
    <property type="nucleotide sequence ID" value="NC_014829.1"/>
</dbReference>
<evidence type="ECO:0000256" key="3">
    <source>
        <dbReference type="ARBA" id="ARBA00023163"/>
    </source>
</evidence>
<evidence type="ECO:0000313" key="7">
    <source>
        <dbReference type="Proteomes" id="UP000001401"/>
    </source>
</evidence>
<dbReference type="HOGENOM" id="CLU_069356_28_1_9"/>
<sequence>MTKKISSKEKIIETASRLFQEQGYHATGLNQITKESGAPKGSLYYYFPDGKEQLASVAVNNTADNVAERIKNGLMEEDDPIKAIQTFIQQLASAFEEKDKRMGIPVAAVALETANTSEVIRTACVDAYDSWHNIFAAKLITAGYEENQAQESALVINALIEGAFINVIIRKDGEPLRQIAKYIPNILGDKAQY</sequence>
<evidence type="ECO:0000256" key="4">
    <source>
        <dbReference type="PROSITE-ProRule" id="PRU00335"/>
    </source>
</evidence>
<dbReference type="STRING" id="649639.Bcell_0382"/>
<dbReference type="PANTHER" id="PTHR47506">
    <property type="entry name" value="TRANSCRIPTIONAL REGULATORY PROTEIN"/>
    <property type="match status" value="1"/>
</dbReference>
<name>E6TVV6_EVAC2</name>